<comment type="caution">
    <text evidence="3">The sequence shown here is derived from an EMBL/GenBank/DDBJ whole genome shotgun (WGS) entry which is preliminary data.</text>
</comment>
<evidence type="ECO:0000313" key="4">
    <source>
        <dbReference type="Proteomes" id="UP001500897"/>
    </source>
</evidence>
<feature type="compositionally biased region" description="Basic and acidic residues" evidence="1">
    <location>
        <begin position="68"/>
        <end position="88"/>
    </location>
</feature>
<evidence type="ECO:0000313" key="3">
    <source>
        <dbReference type="EMBL" id="GAA2087434.1"/>
    </source>
</evidence>
<keyword evidence="2" id="KW-0812">Transmembrane</keyword>
<feature type="region of interest" description="Disordered" evidence="1">
    <location>
        <begin position="1"/>
        <end position="37"/>
    </location>
</feature>
<evidence type="ECO:0000256" key="1">
    <source>
        <dbReference type="SAM" id="MobiDB-lite"/>
    </source>
</evidence>
<sequence length="205" mass="20301">MDEQQRSGAGRPEPAGPPIPAEQPAAGRPEPAGRSVPVRLRGRAVRWGGGVAVAALLLGGAAAVAAAGHHERHELHGGKSAARGEEHGRGRHGERHDRGGRDGRDGRSGDGSTRQDRPGPTGPGAPGSSGSSAAPAPLPALAAADAVAKATAAVPDGRAESLRPAPTADGGRAWQVVVLGPDGVRHLVTVDGTTGALTGNTVLNG</sequence>
<feature type="compositionally biased region" description="Basic and acidic residues" evidence="1">
    <location>
        <begin position="94"/>
        <end position="117"/>
    </location>
</feature>
<evidence type="ECO:0000256" key="2">
    <source>
        <dbReference type="SAM" id="Phobius"/>
    </source>
</evidence>
<feature type="region of interest" description="Disordered" evidence="1">
    <location>
        <begin position="65"/>
        <end position="138"/>
    </location>
</feature>
<accession>A0ABN2WAA8</accession>
<dbReference type="Proteomes" id="UP001500897">
    <property type="component" value="Unassembled WGS sequence"/>
</dbReference>
<keyword evidence="2" id="KW-0472">Membrane</keyword>
<gene>
    <name evidence="3" type="ORF">GCM10009759_08870</name>
</gene>
<keyword evidence="2" id="KW-1133">Transmembrane helix</keyword>
<feature type="compositionally biased region" description="Low complexity" evidence="1">
    <location>
        <begin position="128"/>
        <end position="138"/>
    </location>
</feature>
<proteinExistence type="predicted"/>
<feature type="region of interest" description="Disordered" evidence="1">
    <location>
        <begin position="149"/>
        <end position="168"/>
    </location>
</feature>
<keyword evidence="4" id="KW-1185">Reference proteome</keyword>
<name>A0ABN2WAA8_9ACTN</name>
<feature type="transmembrane region" description="Helical" evidence="2">
    <location>
        <begin position="47"/>
        <end position="67"/>
    </location>
</feature>
<evidence type="ECO:0008006" key="5">
    <source>
        <dbReference type="Google" id="ProtNLM"/>
    </source>
</evidence>
<protein>
    <recommendedName>
        <fullName evidence="5">Peptidase YpeB-like protein</fullName>
    </recommendedName>
</protein>
<reference evidence="3 4" key="1">
    <citation type="journal article" date="2019" name="Int. J. Syst. Evol. Microbiol.">
        <title>The Global Catalogue of Microorganisms (GCM) 10K type strain sequencing project: providing services to taxonomists for standard genome sequencing and annotation.</title>
        <authorList>
            <consortium name="The Broad Institute Genomics Platform"/>
            <consortium name="The Broad Institute Genome Sequencing Center for Infectious Disease"/>
            <person name="Wu L."/>
            <person name="Ma J."/>
        </authorList>
    </citation>
    <scope>NUCLEOTIDE SEQUENCE [LARGE SCALE GENOMIC DNA]</scope>
    <source>
        <strain evidence="3 4">JCM 14559</strain>
    </source>
</reference>
<organism evidence="3 4">
    <name type="scientific">Kitasatospora saccharophila</name>
    <dbReference type="NCBI Taxonomy" id="407973"/>
    <lineage>
        <taxon>Bacteria</taxon>
        <taxon>Bacillati</taxon>
        <taxon>Actinomycetota</taxon>
        <taxon>Actinomycetes</taxon>
        <taxon>Kitasatosporales</taxon>
        <taxon>Streptomycetaceae</taxon>
        <taxon>Kitasatospora</taxon>
    </lineage>
</organism>
<dbReference type="EMBL" id="BAAANS010000004">
    <property type="protein sequence ID" value="GAA2087434.1"/>
    <property type="molecule type" value="Genomic_DNA"/>
</dbReference>